<dbReference type="EMBL" id="CM000781">
    <property type="protein sequence ID" value="AQK68878.1"/>
    <property type="molecule type" value="Genomic_DNA"/>
</dbReference>
<sequence>MSCPPLPYLSAFITHPPPTPPNLTTKVQNLLTHLGYGLALGIAYVDHAFSICDEDDLVVSVIRSSRGAHVKEIPFAIVLLAFGALDAIGRLLMAVNRVGGDRTHSQSKLSHVFLMYTPLCCIMNFLHDVGRCHVHPWVLLHKNRAYYAYKGYKGFSFSNIPPI</sequence>
<protein>
    <submittedName>
        <fullName evidence="1">Uncharacterized protein</fullName>
    </submittedName>
</protein>
<dbReference type="eggNOG" id="KOG4753">
    <property type="taxonomic scope" value="Eukaryota"/>
</dbReference>
<proteinExistence type="predicted"/>
<name>A0A1D6H1Y0_MAIZE</name>
<dbReference type="AlphaFoldDB" id="A0A1D6H1Y0"/>
<dbReference type="ExpressionAtlas" id="A0A1D6H1Y0">
    <property type="expression patterns" value="baseline"/>
</dbReference>
<organism evidence="1">
    <name type="scientific">Zea mays</name>
    <name type="common">Maize</name>
    <dbReference type="NCBI Taxonomy" id="4577"/>
    <lineage>
        <taxon>Eukaryota</taxon>
        <taxon>Viridiplantae</taxon>
        <taxon>Streptophyta</taxon>
        <taxon>Embryophyta</taxon>
        <taxon>Tracheophyta</taxon>
        <taxon>Spermatophyta</taxon>
        <taxon>Magnoliopsida</taxon>
        <taxon>Liliopsida</taxon>
        <taxon>Poales</taxon>
        <taxon>Poaceae</taxon>
        <taxon>PACMAD clade</taxon>
        <taxon>Panicoideae</taxon>
        <taxon>Andropogonodae</taxon>
        <taxon>Andropogoneae</taxon>
        <taxon>Tripsacinae</taxon>
        <taxon>Zea</taxon>
    </lineage>
</organism>
<reference evidence="1" key="1">
    <citation type="submission" date="2015-12" db="EMBL/GenBank/DDBJ databases">
        <title>Update maize B73 reference genome by single molecule sequencing technologies.</title>
        <authorList>
            <consortium name="Maize Genome Sequencing Project"/>
            <person name="Ware D."/>
        </authorList>
    </citation>
    <scope>NUCLEOTIDE SEQUENCE</scope>
    <source>
        <tissue evidence="1">Seedling</tissue>
    </source>
</reference>
<evidence type="ECO:0000313" key="1">
    <source>
        <dbReference type="EMBL" id="AQK68878.1"/>
    </source>
</evidence>
<accession>A0A1D6H1Y0</accession>
<gene>
    <name evidence="1" type="ORF">ZEAMMB73_Zm00001d015440</name>
</gene>
<dbReference type="InParanoid" id="A0A1D6H1Y0"/>
<dbReference type="PaxDb" id="4577-GRMZM2G027516_P01"/>